<dbReference type="AlphaFoldDB" id="A0A3N4MB06"/>
<dbReference type="GO" id="GO:0051879">
    <property type="term" value="F:Hsp90 protein binding"/>
    <property type="evidence" value="ECO:0007669"/>
    <property type="project" value="TreeGrafter"/>
</dbReference>
<dbReference type="STRING" id="1051890.A0A3N4MB06"/>
<dbReference type="Proteomes" id="UP000267821">
    <property type="component" value="Unassembled WGS sequence"/>
</dbReference>
<dbReference type="PANTHER" id="PTHR46035">
    <property type="entry name" value="TETRATRICOPEPTIDE REPEAT PROTEIN 4"/>
    <property type="match status" value="1"/>
</dbReference>
<evidence type="ECO:0000313" key="1">
    <source>
        <dbReference type="EMBL" id="RPB26765.1"/>
    </source>
</evidence>
<gene>
    <name evidence="1" type="ORF">L211DRAFT_651538</name>
</gene>
<dbReference type="GO" id="GO:0030544">
    <property type="term" value="F:Hsp70 protein binding"/>
    <property type="evidence" value="ECO:0007669"/>
    <property type="project" value="TreeGrafter"/>
</dbReference>
<dbReference type="GO" id="GO:0005829">
    <property type="term" value="C:cytosol"/>
    <property type="evidence" value="ECO:0007669"/>
    <property type="project" value="TreeGrafter"/>
</dbReference>
<dbReference type="Gene3D" id="1.25.40.10">
    <property type="entry name" value="Tetratricopeptide repeat domain"/>
    <property type="match status" value="1"/>
</dbReference>
<dbReference type="PANTHER" id="PTHR46035:SF3">
    <property type="entry name" value="TRANSLOCATION PROTEIN SEC72"/>
    <property type="match status" value="1"/>
</dbReference>
<sequence length="180" mass="19911">MSRESDTFVLLPLSVDSELSVSVKPSPHNPTGLAAEVPVNPKRSAAIAKLRTSGNDAYKKKQFQDACRIYSLGIDMALARPAWEPSGLVKDELYLLYANRSQAFMAIGNWPEGLADAEASIDCKKVGNPKAHWRKGKCLKEMGRLEEARDALELGLEYGGDDSDLKSLYKEVQEALEKRR</sequence>
<dbReference type="FunCoup" id="A0A3N4MB06">
    <property type="interactions" value="54"/>
</dbReference>
<dbReference type="OrthoDB" id="433738at2759"/>
<name>A0A3N4MB06_9PEZI</name>
<keyword evidence="2" id="KW-1185">Reference proteome</keyword>
<reference evidence="1 2" key="1">
    <citation type="journal article" date="2018" name="Nat. Ecol. Evol.">
        <title>Pezizomycetes genomes reveal the molecular basis of ectomycorrhizal truffle lifestyle.</title>
        <authorList>
            <person name="Murat C."/>
            <person name="Payen T."/>
            <person name="Noel B."/>
            <person name="Kuo A."/>
            <person name="Morin E."/>
            <person name="Chen J."/>
            <person name="Kohler A."/>
            <person name="Krizsan K."/>
            <person name="Balestrini R."/>
            <person name="Da Silva C."/>
            <person name="Montanini B."/>
            <person name="Hainaut M."/>
            <person name="Levati E."/>
            <person name="Barry K.W."/>
            <person name="Belfiori B."/>
            <person name="Cichocki N."/>
            <person name="Clum A."/>
            <person name="Dockter R.B."/>
            <person name="Fauchery L."/>
            <person name="Guy J."/>
            <person name="Iotti M."/>
            <person name="Le Tacon F."/>
            <person name="Lindquist E.A."/>
            <person name="Lipzen A."/>
            <person name="Malagnac F."/>
            <person name="Mello A."/>
            <person name="Molinier V."/>
            <person name="Miyauchi S."/>
            <person name="Poulain J."/>
            <person name="Riccioni C."/>
            <person name="Rubini A."/>
            <person name="Sitrit Y."/>
            <person name="Splivallo R."/>
            <person name="Traeger S."/>
            <person name="Wang M."/>
            <person name="Zifcakova L."/>
            <person name="Wipf D."/>
            <person name="Zambonelli A."/>
            <person name="Paolocci F."/>
            <person name="Nowrousian M."/>
            <person name="Ottonello S."/>
            <person name="Baldrian P."/>
            <person name="Spatafora J.W."/>
            <person name="Henrissat B."/>
            <person name="Nagy L.G."/>
            <person name="Aury J.M."/>
            <person name="Wincker P."/>
            <person name="Grigoriev I.V."/>
            <person name="Bonfante P."/>
            <person name="Martin F.M."/>
        </authorList>
    </citation>
    <scope>NUCLEOTIDE SEQUENCE [LARGE SCALE GENOMIC DNA]</scope>
    <source>
        <strain evidence="1 2">ATCC MYA-4762</strain>
    </source>
</reference>
<dbReference type="EMBL" id="ML121533">
    <property type="protein sequence ID" value="RPB26765.1"/>
    <property type="molecule type" value="Genomic_DNA"/>
</dbReference>
<dbReference type="InterPro" id="IPR011990">
    <property type="entry name" value="TPR-like_helical_dom_sf"/>
</dbReference>
<dbReference type="GO" id="GO:0006457">
    <property type="term" value="P:protein folding"/>
    <property type="evidence" value="ECO:0007669"/>
    <property type="project" value="TreeGrafter"/>
</dbReference>
<protein>
    <submittedName>
        <fullName evidence="1">Translocation protein SEC72</fullName>
    </submittedName>
</protein>
<proteinExistence type="predicted"/>
<dbReference type="InParanoid" id="A0A3N4MB06"/>
<dbReference type="GO" id="GO:0005634">
    <property type="term" value="C:nucleus"/>
    <property type="evidence" value="ECO:0007669"/>
    <property type="project" value="TreeGrafter"/>
</dbReference>
<accession>A0A3N4MB06</accession>
<evidence type="ECO:0000313" key="2">
    <source>
        <dbReference type="Proteomes" id="UP000267821"/>
    </source>
</evidence>
<dbReference type="SUPFAM" id="SSF48452">
    <property type="entry name" value="TPR-like"/>
    <property type="match status" value="1"/>
</dbReference>
<organism evidence="1 2">
    <name type="scientific">Terfezia boudieri ATCC MYA-4762</name>
    <dbReference type="NCBI Taxonomy" id="1051890"/>
    <lineage>
        <taxon>Eukaryota</taxon>
        <taxon>Fungi</taxon>
        <taxon>Dikarya</taxon>
        <taxon>Ascomycota</taxon>
        <taxon>Pezizomycotina</taxon>
        <taxon>Pezizomycetes</taxon>
        <taxon>Pezizales</taxon>
        <taxon>Pezizaceae</taxon>
        <taxon>Terfezia</taxon>
    </lineage>
</organism>